<accession>A0A835RG53</accession>
<name>A0A835RG53_VANPL</name>
<gene>
    <name evidence="1" type="ORF">HPP92_009610</name>
</gene>
<reference evidence="1 2" key="1">
    <citation type="journal article" date="2020" name="Nat. Food">
        <title>A phased Vanilla planifolia genome enables genetic improvement of flavour and production.</title>
        <authorList>
            <person name="Hasing T."/>
            <person name="Tang H."/>
            <person name="Brym M."/>
            <person name="Khazi F."/>
            <person name="Huang T."/>
            <person name="Chambers A.H."/>
        </authorList>
    </citation>
    <scope>NUCLEOTIDE SEQUENCE [LARGE SCALE GENOMIC DNA]</scope>
    <source>
        <tissue evidence="1">Leaf</tissue>
    </source>
</reference>
<organism evidence="1 2">
    <name type="scientific">Vanilla planifolia</name>
    <name type="common">Vanilla</name>
    <dbReference type="NCBI Taxonomy" id="51239"/>
    <lineage>
        <taxon>Eukaryota</taxon>
        <taxon>Viridiplantae</taxon>
        <taxon>Streptophyta</taxon>
        <taxon>Embryophyta</taxon>
        <taxon>Tracheophyta</taxon>
        <taxon>Spermatophyta</taxon>
        <taxon>Magnoliopsida</taxon>
        <taxon>Liliopsida</taxon>
        <taxon>Asparagales</taxon>
        <taxon>Orchidaceae</taxon>
        <taxon>Vanilloideae</taxon>
        <taxon>Vanilleae</taxon>
        <taxon>Vanilla</taxon>
    </lineage>
</organism>
<proteinExistence type="predicted"/>
<dbReference type="EMBL" id="JADCNM010000004">
    <property type="protein sequence ID" value="KAG0487515.1"/>
    <property type="molecule type" value="Genomic_DNA"/>
</dbReference>
<sequence length="56" mass="5929">MYEIPDANTGKEQIDAVVVDEESVGSSNGGGAKILYGGGALKNYLSTKYQRTCEVT</sequence>
<protein>
    <submittedName>
        <fullName evidence="1">Uncharacterized protein</fullName>
    </submittedName>
</protein>
<dbReference type="Proteomes" id="UP000639772">
    <property type="component" value="Unassembled WGS sequence"/>
</dbReference>
<comment type="caution">
    <text evidence="1">The sequence shown here is derived from an EMBL/GenBank/DDBJ whole genome shotgun (WGS) entry which is preliminary data.</text>
</comment>
<dbReference type="AlphaFoldDB" id="A0A835RG53"/>
<evidence type="ECO:0000313" key="1">
    <source>
        <dbReference type="EMBL" id="KAG0487515.1"/>
    </source>
</evidence>
<evidence type="ECO:0000313" key="2">
    <source>
        <dbReference type="Proteomes" id="UP000639772"/>
    </source>
</evidence>